<gene>
    <name evidence="5" type="ORF">ACAOBT_LOCUS14321</name>
</gene>
<dbReference type="InterPro" id="IPR018359">
    <property type="entry name" value="Bromodomain_CS"/>
</dbReference>
<accession>A0A9P0KRU0</accession>
<evidence type="ECO:0000256" key="1">
    <source>
        <dbReference type="ARBA" id="ARBA00023117"/>
    </source>
</evidence>
<feature type="region of interest" description="Disordered" evidence="3">
    <location>
        <begin position="568"/>
        <end position="613"/>
    </location>
</feature>
<dbReference type="GO" id="GO:0004402">
    <property type="term" value="F:histone acetyltransferase activity"/>
    <property type="evidence" value="ECO:0007669"/>
    <property type="project" value="InterPro"/>
</dbReference>
<dbReference type="InterPro" id="IPR001487">
    <property type="entry name" value="Bromodomain"/>
</dbReference>
<organism evidence="5 6">
    <name type="scientific">Acanthoscelides obtectus</name>
    <name type="common">Bean weevil</name>
    <name type="synonym">Bruchus obtectus</name>
    <dbReference type="NCBI Taxonomy" id="200917"/>
    <lineage>
        <taxon>Eukaryota</taxon>
        <taxon>Metazoa</taxon>
        <taxon>Ecdysozoa</taxon>
        <taxon>Arthropoda</taxon>
        <taxon>Hexapoda</taxon>
        <taxon>Insecta</taxon>
        <taxon>Pterygota</taxon>
        <taxon>Neoptera</taxon>
        <taxon>Endopterygota</taxon>
        <taxon>Coleoptera</taxon>
        <taxon>Polyphaga</taxon>
        <taxon>Cucujiformia</taxon>
        <taxon>Chrysomeloidea</taxon>
        <taxon>Chrysomelidae</taxon>
        <taxon>Bruchinae</taxon>
        <taxon>Bruchini</taxon>
        <taxon>Acanthoscelides</taxon>
    </lineage>
</organism>
<feature type="domain" description="Bromo" evidence="4">
    <location>
        <begin position="157"/>
        <end position="227"/>
    </location>
</feature>
<dbReference type="SMART" id="SM00297">
    <property type="entry name" value="BROMO"/>
    <property type="match status" value="2"/>
</dbReference>
<dbReference type="PANTHER" id="PTHR13900">
    <property type="entry name" value="TRANSCRIPTION INITIATION FACTOR TFIID"/>
    <property type="match status" value="1"/>
</dbReference>
<sequence>MKAVTSSPSKSRRKTKLKPDLKLKCGACGNVGHMRTNKACPLYQSTSGGTAPINVAMTEEQEEDIEKQLNTDDEDLVNVDGTKVKLSGKLIKHAEEMKRRSLMLKVPKDALGKKRRRGVSDLHCDYLKKHNKPANRMRTDPVVVLSTILETILNEMRDMPDVQPFLFPVNPKLVLDYYKIVQRPMDLQTIRENLRQKKYQSREEFLADVNQIVENSTLYNGPKSSLTIAAQRMLNKCVERLGEKEDRLMRLEKAINPLLDDNDQVALTFILDNVVNTKLKAMSESWPFLKPVNKKLVKDYYSIVKRPMDLETISKKVAAHKYHSRHEFLVDIEQILQNCVLYNGKESPFTEKAEQLVKVCKATLDEYDEHLTQLESKLQLAQERAYENDDQSWVGGDEENFTIVEPDHISQTSSPEHLSSVKSQLDEYDLIDVEGEGAQAMDEALNFRPPKMKKKVKKEDEHTLEQDLQFSSEEELDEVPLHEFEEDQDQKSIFISAEIPMEGAEGDADDDSQQAAEAMVQLGTVGYYPPNEGEEPDALMYKDESMDVDPNYDPSDFLMSGLQPLRKAEVEQQEERDQEVKIHDDLAVSESEDEGANAPQEQQEDDDGGELWF</sequence>
<comment type="caution">
    <text evidence="5">The sequence shown here is derived from an EMBL/GenBank/DDBJ whole genome shotgun (WGS) entry which is preliminary data.</text>
</comment>
<evidence type="ECO:0000313" key="6">
    <source>
        <dbReference type="Proteomes" id="UP001152888"/>
    </source>
</evidence>
<dbReference type="Pfam" id="PF00439">
    <property type="entry name" value="Bromodomain"/>
    <property type="match status" value="2"/>
</dbReference>
<dbReference type="GO" id="GO:0016251">
    <property type="term" value="F:RNA polymerase II general transcription initiation factor activity"/>
    <property type="evidence" value="ECO:0007669"/>
    <property type="project" value="InterPro"/>
</dbReference>
<dbReference type="Gene3D" id="1.20.920.10">
    <property type="entry name" value="Bromodomain-like"/>
    <property type="match status" value="2"/>
</dbReference>
<keyword evidence="1 2" id="KW-0103">Bromodomain</keyword>
<feature type="domain" description="Bromo" evidence="4">
    <location>
        <begin position="280"/>
        <end position="350"/>
    </location>
</feature>
<feature type="compositionally biased region" description="Acidic residues" evidence="3">
    <location>
        <begin position="602"/>
        <end position="613"/>
    </location>
</feature>
<dbReference type="CDD" id="cd05511">
    <property type="entry name" value="Bromo_TFIID"/>
    <property type="match status" value="2"/>
</dbReference>
<keyword evidence="6" id="KW-1185">Reference proteome</keyword>
<dbReference type="InterPro" id="IPR040240">
    <property type="entry name" value="TAF1"/>
</dbReference>
<evidence type="ECO:0000256" key="2">
    <source>
        <dbReference type="PROSITE-ProRule" id="PRU00035"/>
    </source>
</evidence>
<dbReference type="PRINTS" id="PR00503">
    <property type="entry name" value="BROMODOMAIN"/>
</dbReference>
<dbReference type="FunFam" id="1.20.920.10:FF:000020">
    <property type="entry name" value="Transcription initiation factor TFIID subunit"/>
    <property type="match status" value="1"/>
</dbReference>
<dbReference type="PROSITE" id="PS50014">
    <property type="entry name" value="BROMODOMAIN_2"/>
    <property type="match status" value="2"/>
</dbReference>
<dbReference type="FunFam" id="1.20.920.10:FF:000039">
    <property type="entry name" value="Transcription initiation factor TFIID subunit"/>
    <property type="match status" value="1"/>
</dbReference>
<dbReference type="PANTHER" id="PTHR13900:SF0">
    <property type="entry name" value="TRANSCRIPTION INITIATION FACTOR TFIID SUBUNIT 1"/>
    <property type="match status" value="1"/>
</dbReference>
<dbReference type="AlphaFoldDB" id="A0A9P0KRU0"/>
<reference evidence="5" key="1">
    <citation type="submission" date="2022-03" db="EMBL/GenBank/DDBJ databases">
        <authorList>
            <person name="Sayadi A."/>
        </authorList>
    </citation>
    <scope>NUCLEOTIDE SEQUENCE</scope>
</reference>
<dbReference type="GO" id="GO:0051123">
    <property type="term" value="P:RNA polymerase II preinitiation complex assembly"/>
    <property type="evidence" value="ECO:0007669"/>
    <property type="project" value="TreeGrafter"/>
</dbReference>
<dbReference type="GO" id="GO:0017025">
    <property type="term" value="F:TBP-class protein binding"/>
    <property type="evidence" value="ECO:0007669"/>
    <property type="project" value="InterPro"/>
</dbReference>
<dbReference type="Proteomes" id="UP001152888">
    <property type="component" value="Unassembled WGS sequence"/>
</dbReference>
<protein>
    <recommendedName>
        <fullName evidence="4">Bromo domain-containing protein</fullName>
    </recommendedName>
</protein>
<dbReference type="InterPro" id="IPR036427">
    <property type="entry name" value="Bromodomain-like_sf"/>
</dbReference>
<feature type="compositionally biased region" description="Basic and acidic residues" evidence="3">
    <location>
        <begin position="568"/>
        <end position="586"/>
    </location>
</feature>
<evidence type="ECO:0000313" key="5">
    <source>
        <dbReference type="EMBL" id="CAH1981119.1"/>
    </source>
</evidence>
<dbReference type="GO" id="GO:0005669">
    <property type="term" value="C:transcription factor TFIID complex"/>
    <property type="evidence" value="ECO:0007669"/>
    <property type="project" value="InterPro"/>
</dbReference>
<evidence type="ECO:0000256" key="3">
    <source>
        <dbReference type="SAM" id="MobiDB-lite"/>
    </source>
</evidence>
<evidence type="ECO:0000259" key="4">
    <source>
        <dbReference type="PROSITE" id="PS50014"/>
    </source>
</evidence>
<dbReference type="PROSITE" id="PS00633">
    <property type="entry name" value="BROMODOMAIN_1"/>
    <property type="match status" value="2"/>
</dbReference>
<dbReference type="SUPFAM" id="SSF47370">
    <property type="entry name" value="Bromodomain"/>
    <property type="match status" value="2"/>
</dbReference>
<name>A0A9P0KRU0_ACAOB</name>
<proteinExistence type="predicted"/>
<dbReference type="EMBL" id="CAKOFQ010006905">
    <property type="protein sequence ID" value="CAH1981119.1"/>
    <property type="molecule type" value="Genomic_DNA"/>
</dbReference>
<dbReference type="InterPro" id="IPR041670">
    <property type="entry name" value="Znf-CCHC_6"/>
</dbReference>
<dbReference type="OrthoDB" id="5752at2759"/>
<dbReference type="Pfam" id="PF15288">
    <property type="entry name" value="zf-CCHC_6"/>
    <property type="match status" value="1"/>
</dbReference>